<dbReference type="AlphaFoldDB" id="A0A9D4GMD9"/>
<proteinExistence type="predicted"/>
<evidence type="ECO:0000313" key="2">
    <source>
        <dbReference type="Proteomes" id="UP000828390"/>
    </source>
</evidence>
<comment type="caution">
    <text evidence="1">The sequence shown here is derived from an EMBL/GenBank/DDBJ whole genome shotgun (WGS) entry which is preliminary data.</text>
</comment>
<name>A0A9D4GMD9_DREPO</name>
<reference evidence="1" key="2">
    <citation type="submission" date="2020-11" db="EMBL/GenBank/DDBJ databases">
        <authorList>
            <person name="McCartney M.A."/>
            <person name="Auch B."/>
            <person name="Kono T."/>
            <person name="Mallez S."/>
            <person name="Becker A."/>
            <person name="Gohl D.M."/>
            <person name="Silverstein K.A.T."/>
            <person name="Koren S."/>
            <person name="Bechman K.B."/>
            <person name="Herman A."/>
            <person name="Abrahante J.E."/>
            <person name="Garbe J."/>
        </authorList>
    </citation>
    <scope>NUCLEOTIDE SEQUENCE</scope>
    <source>
        <strain evidence="1">Duluth1</strain>
        <tissue evidence="1">Whole animal</tissue>
    </source>
</reference>
<reference evidence="1" key="1">
    <citation type="journal article" date="2019" name="bioRxiv">
        <title>The Genome of the Zebra Mussel, Dreissena polymorpha: A Resource for Invasive Species Research.</title>
        <authorList>
            <person name="McCartney M.A."/>
            <person name="Auch B."/>
            <person name="Kono T."/>
            <person name="Mallez S."/>
            <person name="Zhang Y."/>
            <person name="Obille A."/>
            <person name="Becker A."/>
            <person name="Abrahante J.E."/>
            <person name="Garbe J."/>
            <person name="Badalamenti J.P."/>
            <person name="Herman A."/>
            <person name="Mangelson H."/>
            <person name="Liachko I."/>
            <person name="Sullivan S."/>
            <person name="Sone E.D."/>
            <person name="Koren S."/>
            <person name="Silverstein K.A.T."/>
            <person name="Beckman K.B."/>
            <person name="Gohl D.M."/>
        </authorList>
    </citation>
    <scope>NUCLEOTIDE SEQUENCE</scope>
    <source>
        <strain evidence="1">Duluth1</strain>
        <tissue evidence="1">Whole animal</tissue>
    </source>
</reference>
<dbReference type="Proteomes" id="UP000828390">
    <property type="component" value="Unassembled WGS sequence"/>
</dbReference>
<accession>A0A9D4GMD9</accession>
<keyword evidence="2" id="KW-1185">Reference proteome</keyword>
<gene>
    <name evidence="1" type="ORF">DPMN_121229</name>
</gene>
<protein>
    <submittedName>
        <fullName evidence="1">Uncharacterized protein</fullName>
    </submittedName>
</protein>
<sequence length="229" mass="25633">MSGIGLKCFGFGNGVYETLIGAPIRRLSITGIPNAPSLFRILPTLTGLEELNVSTVDFCCDFKLPQVIRLINFDPIICSSSSLANFVASVSTLKHTIKCNMRICKMETNKKPVLVICPEWFSSPPEIFLQQTQEEVSIKYDQVDYFGMAEALVSVIKVCLPTGLKLGKPEKGFSRVRSYMTGFIKQKLNAIENSEELLASDCPVMCKLSIRHEEFFKKDKTEKNEKKCT</sequence>
<dbReference type="EMBL" id="JAIWYP010000005">
    <property type="protein sequence ID" value="KAH3819492.1"/>
    <property type="molecule type" value="Genomic_DNA"/>
</dbReference>
<organism evidence="1 2">
    <name type="scientific">Dreissena polymorpha</name>
    <name type="common">Zebra mussel</name>
    <name type="synonym">Mytilus polymorpha</name>
    <dbReference type="NCBI Taxonomy" id="45954"/>
    <lineage>
        <taxon>Eukaryota</taxon>
        <taxon>Metazoa</taxon>
        <taxon>Spiralia</taxon>
        <taxon>Lophotrochozoa</taxon>
        <taxon>Mollusca</taxon>
        <taxon>Bivalvia</taxon>
        <taxon>Autobranchia</taxon>
        <taxon>Heteroconchia</taxon>
        <taxon>Euheterodonta</taxon>
        <taxon>Imparidentia</taxon>
        <taxon>Neoheterodontei</taxon>
        <taxon>Myida</taxon>
        <taxon>Dreissenoidea</taxon>
        <taxon>Dreissenidae</taxon>
        <taxon>Dreissena</taxon>
    </lineage>
</organism>
<evidence type="ECO:0000313" key="1">
    <source>
        <dbReference type="EMBL" id="KAH3819492.1"/>
    </source>
</evidence>